<sequence>MPTLSPHRHCEEHLRRSNPDSHRREILDCFAALAMTAQIITSVVSAHAQQN</sequence>
<name>A0A844TNS3_9BRAD</name>
<comment type="caution">
    <text evidence="2">The sequence shown here is derived from an EMBL/GenBank/DDBJ whole genome shotgun (WGS) entry which is preliminary data.</text>
</comment>
<gene>
    <name evidence="2" type="ORF">GPL20_36620</name>
</gene>
<feature type="compositionally biased region" description="Basic and acidic residues" evidence="1">
    <location>
        <begin position="8"/>
        <end position="21"/>
    </location>
</feature>
<evidence type="ECO:0000313" key="2">
    <source>
        <dbReference type="EMBL" id="MVT78489.1"/>
    </source>
</evidence>
<proteinExistence type="predicted"/>
<accession>A0A844TNS3</accession>
<organism evidence="2 3">
    <name type="scientific">Bradyrhizobium cajani</name>
    <dbReference type="NCBI Taxonomy" id="1928661"/>
    <lineage>
        <taxon>Bacteria</taxon>
        <taxon>Pseudomonadati</taxon>
        <taxon>Pseudomonadota</taxon>
        <taxon>Alphaproteobacteria</taxon>
        <taxon>Hyphomicrobiales</taxon>
        <taxon>Nitrobacteraceae</taxon>
        <taxon>Bradyrhizobium</taxon>
    </lineage>
</organism>
<protein>
    <submittedName>
        <fullName evidence="2">Uncharacterized protein</fullName>
    </submittedName>
</protein>
<keyword evidence="3" id="KW-1185">Reference proteome</keyword>
<feature type="region of interest" description="Disordered" evidence="1">
    <location>
        <begin position="1"/>
        <end position="21"/>
    </location>
</feature>
<dbReference type="Proteomes" id="UP000449969">
    <property type="component" value="Unassembled WGS sequence"/>
</dbReference>
<dbReference type="OrthoDB" id="8253490at2"/>
<dbReference type="AlphaFoldDB" id="A0A844TNS3"/>
<dbReference type="EMBL" id="WQNE01000056">
    <property type="protein sequence ID" value="MVT78489.1"/>
    <property type="molecule type" value="Genomic_DNA"/>
</dbReference>
<evidence type="ECO:0000256" key="1">
    <source>
        <dbReference type="SAM" id="MobiDB-lite"/>
    </source>
</evidence>
<evidence type="ECO:0000313" key="3">
    <source>
        <dbReference type="Proteomes" id="UP000449969"/>
    </source>
</evidence>
<reference evidence="2 3" key="1">
    <citation type="submission" date="2019-12" db="EMBL/GenBank/DDBJ databases">
        <title>Draft genome sequences Bradyrhizobium cajani AMBPC1010, Bradyrhizobium pachyrhizi AMBPC1040 and Bradyrhizobium yuanmingense ALSPC3051, three plant growth promoting strains isolated from nodules of Cajanus cajan L. in Dominican Republic.</title>
        <authorList>
            <person name="Flores-Felix J.D."/>
            <person name="Araujo J."/>
            <person name="Diaz-Alcantara C."/>
            <person name="Gonzalez-Andres F."/>
            <person name="Velazquez E."/>
        </authorList>
    </citation>
    <scope>NUCLEOTIDE SEQUENCE [LARGE SCALE GENOMIC DNA]</scope>
    <source>
        <strain evidence="2 3">1010</strain>
    </source>
</reference>